<comment type="caution">
    <text evidence="1">The sequence shown here is derived from an EMBL/GenBank/DDBJ whole genome shotgun (WGS) entry which is preliminary data.</text>
</comment>
<organism evidence="1 2">
    <name type="scientific">Lepraria finkii</name>
    <dbReference type="NCBI Taxonomy" id="1340010"/>
    <lineage>
        <taxon>Eukaryota</taxon>
        <taxon>Fungi</taxon>
        <taxon>Dikarya</taxon>
        <taxon>Ascomycota</taxon>
        <taxon>Pezizomycotina</taxon>
        <taxon>Lecanoromycetes</taxon>
        <taxon>OSLEUM clade</taxon>
        <taxon>Lecanoromycetidae</taxon>
        <taxon>Lecanorales</taxon>
        <taxon>Lecanorineae</taxon>
        <taxon>Stereocaulaceae</taxon>
        <taxon>Lepraria</taxon>
    </lineage>
</organism>
<dbReference type="Proteomes" id="UP001590951">
    <property type="component" value="Unassembled WGS sequence"/>
</dbReference>
<proteinExistence type="predicted"/>
<gene>
    <name evidence="1" type="ORF">ABVK25_007391</name>
</gene>
<dbReference type="EMBL" id="JBHFEH010000028">
    <property type="protein sequence ID" value="KAL2052232.1"/>
    <property type="molecule type" value="Genomic_DNA"/>
</dbReference>
<accession>A0ABR4B4I8</accession>
<evidence type="ECO:0000313" key="2">
    <source>
        <dbReference type="Proteomes" id="UP001590951"/>
    </source>
</evidence>
<reference evidence="1 2" key="1">
    <citation type="submission" date="2024-09" db="EMBL/GenBank/DDBJ databases">
        <title>Rethinking Asexuality: The Enigmatic Case of Functional Sexual Genes in Lepraria (Stereocaulaceae).</title>
        <authorList>
            <person name="Doellman M."/>
            <person name="Sun Y."/>
            <person name="Barcenas-Pena A."/>
            <person name="Lumbsch H.T."/>
            <person name="Grewe F."/>
        </authorList>
    </citation>
    <scope>NUCLEOTIDE SEQUENCE [LARGE SCALE GENOMIC DNA]</scope>
    <source>
        <strain evidence="1 2">Grewe 0041</strain>
    </source>
</reference>
<sequence>MQTSNTTNVSDRFLKFENYGRNPEGFYWLDGVRHAEYQTPQMDLKGFLEQDVDEILEKQKGFCLACVKSRGWSAKRKAIVVPRKKRLGALALPIFILETQSRLRVCQYSKGSEPGCRFD</sequence>
<protein>
    <submittedName>
        <fullName evidence="1">Uncharacterized protein</fullName>
    </submittedName>
</protein>
<name>A0ABR4B4I8_9LECA</name>
<keyword evidence="2" id="KW-1185">Reference proteome</keyword>
<evidence type="ECO:0000313" key="1">
    <source>
        <dbReference type="EMBL" id="KAL2052232.1"/>
    </source>
</evidence>